<evidence type="ECO:0000313" key="3">
    <source>
        <dbReference type="Proteomes" id="UP000077262"/>
    </source>
</evidence>
<dbReference type="EMBL" id="LSTR01000040">
    <property type="protein sequence ID" value="OAH42788.1"/>
    <property type="molecule type" value="Genomic_DNA"/>
</dbReference>
<dbReference type="AlphaFoldDB" id="A0A177JNZ7"/>
<protein>
    <submittedName>
        <fullName evidence="2">Uncharacterized protein</fullName>
    </submittedName>
</protein>
<dbReference type="RefSeq" id="WP_063976635.1">
    <property type="nucleotide sequence ID" value="NZ_LSTR01000040.1"/>
</dbReference>
<gene>
    <name evidence="2" type="ORF">AX777_05990</name>
</gene>
<comment type="caution">
    <text evidence="2">The sequence shown here is derived from an EMBL/GenBank/DDBJ whole genome shotgun (WGS) entry which is preliminary data.</text>
</comment>
<feature type="region of interest" description="Disordered" evidence="1">
    <location>
        <begin position="1"/>
        <end position="20"/>
    </location>
</feature>
<reference evidence="2 3" key="1">
    <citation type="submission" date="2016-02" db="EMBL/GenBank/DDBJ databases">
        <authorList>
            <person name="Wen L."/>
            <person name="He K."/>
            <person name="Yang H."/>
        </authorList>
    </citation>
    <scope>NUCLEOTIDE SEQUENCE [LARGE SCALE GENOMIC DNA]</scope>
    <source>
        <strain evidence="2 3">CD09_2</strain>
    </source>
</reference>
<sequence>MQQLSSITYSSETTHYNISRGPDGVTRIPSTYEFSFELFPDQLVQMLIWSANHYGDVFAIKTADEGGSFIPLSFRVYSEQAAQLVRQTFGGAA</sequence>
<evidence type="ECO:0000313" key="2">
    <source>
        <dbReference type="EMBL" id="OAH42788.1"/>
    </source>
</evidence>
<dbReference type="Proteomes" id="UP000077262">
    <property type="component" value="Unassembled WGS sequence"/>
</dbReference>
<name>A0A177JNZ7_SPHYA</name>
<feature type="compositionally biased region" description="Polar residues" evidence="1">
    <location>
        <begin position="1"/>
        <end position="17"/>
    </location>
</feature>
<organism evidence="2 3">
    <name type="scientific">Sphingobium yanoikuyae</name>
    <name type="common">Sphingomonas yanoikuyae</name>
    <dbReference type="NCBI Taxonomy" id="13690"/>
    <lineage>
        <taxon>Bacteria</taxon>
        <taxon>Pseudomonadati</taxon>
        <taxon>Pseudomonadota</taxon>
        <taxon>Alphaproteobacteria</taxon>
        <taxon>Sphingomonadales</taxon>
        <taxon>Sphingomonadaceae</taxon>
        <taxon>Sphingobium</taxon>
    </lineage>
</organism>
<evidence type="ECO:0000256" key="1">
    <source>
        <dbReference type="SAM" id="MobiDB-lite"/>
    </source>
</evidence>
<accession>A0A177JNZ7</accession>
<proteinExistence type="predicted"/>